<dbReference type="AlphaFoldDB" id="J9G2K1"/>
<evidence type="ECO:0000313" key="1">
    <source>
        <dbReference type="EMBL" id="EJX01049.1"/>
    </source>
</evidence>
<organism evidence="1">
    <name type="scientific">gut metagenome</name>
    <dbReference type="NCBI Taxonomy" id="749906"/>
    <lineage>
        <taxon>unclassified sequences</taxon>
        <taxon>metagenomes</taxon>
        <taxon>organismal metagenomes</taxon>
    </lineage>
</organism>
<sequence>MRDYKSNEVRNVCVLGHSGAGKTSVLEAMLYYTD</sequence>
<dbReference type="InterPro" id="IPR027417">
    <property type="entry name" value="P-loop_NTPase"/>
</dbReference>
<proteinExistence type="predicted"/>
<dbReference type="SUPFAM" id="SSF52540">
    <property type="entry name" value="P-loop containing nucleoside triphosphate hydrolases"/>
    <property type="match status" value="1"/>
</dbReference>
<reference evidence="1" key="1">
    <citation type="journal article" date="2012" name="PLoS ONE">
        <title>Gene sets for utilization of primary and secondary nutrition supplies in the distal gut of endangered iberian lynx.</title>
        <authorList>
            <person name="Alcaide M."/>
            <person name="Messina E."/>
            <person name="Richter M."/>
            <person name="Bargiela R."/>
            <person name="Peplies J."/>
            <person name="Huws S.A."/>
            <person name="Newbold C.J."/>
            <person name="Golyshin P.N."/>
            <person name="Simon M.A."/>
            <person name="Lopez G."/>
            <person name="Yakimov M.M."/>
            <person name="Ferrer M."/>
        </authorList>
    </citation>
    <scope>NUCLEOTIDE SEQUENCE</scope>
</reference>
<name>J9G2K1_9ZZZZ</name>
<gene>
    <name evidence="1" type="ORF">EVA_10843</name>
</gene>
<accession>J9G2K1</accession>
<feature type="non-terminal residue" evidence="1">
    <location>
        <position position="34"/>
    </location>
</feature>
<dbReference type="Gene3D" id="3.40.50.300">
    <property type="entry name" value="P-loop containing nucleotide triphosphate hydrolases"/>
    <property type="match status" value="1"/>
</dbReference>
<dbReference type="EMBL" id="AMCI01003110">
    <property type="protein sequence ID" value="EJX01049.1"/>
    <property type="molecule type" value="Genomic_DNA"/>
</dbReference>
<comment type="caution">
    <text evidence="1">The sequence shown here is derived from an EMBL/GenBank/DDBJ whole genome shotgun (WGS) entry which is preliminary data.</text>
</comment>
<protein>
    <submittedName>
        <fullName evidence="1">Protein containing Protein synthesis factor, GTP-binding domain protein</fullName>
    </submittedName>
</protein>